<dbReference type="SUPFAM" id="SSF51011">
    <property type="entry name" value="Glycosyl hydrolase domain"/>
    <property type="match status" value="1"/>
</dbReference>
<reference evidence="5 6" key="1">
    <citation type="submission" date="2018-09" db="EMBL/GenBank/DDBJ databases">
        <title>Genome sequencing of strain 1JSPR-7.</title>
        <authorList>
            <person name="Heo J."/>
            <person name="Kim S.-J."/>
            <person name="Kwon S.-W."/>
        </authorList>
    </citation>
    <scope>NUCLEOTIDE SEQUENCE [LARGE SCALE GENOMIC DNA]</scope>
    <source>
        <strain evidence="5 6">1JSPR-7</strain>
    </source>
</reference>
<evidence type="ECO:0000259" key="3">
    <source>
        <dbReference type="Pfam" id="PF01055"/>
    </source>
</evidence>
<dbReference type="GO" id="GO:0006491">
    <property type="term" value="P:N-glycan processing"/>
    <property type="evidence" value="ECO:0007669"/>
    <property type="project" value="TreeGrafter"/>
</dbReference>
<dbReference type="Proteomes" id="UP000269374">
    <property type="component" value="Chromosome"/>
</dbReference>
<evidence type="ECO:0000256" key="2">
    <source>
        <dbReference type="RuleBase" id="RU361185"/>
    </source>
</evidence>
<evidence type="ECO:0000313" key="6">
    <source>
        <dbReference type="Proteomes" id="UP000269374"/>
    </source>
</evidence>
<keyword evidence="6" id="KW-1185">Reference proteome</keyword>
<keyword evidence="2" id="KW-0326">Glycosidase</keyword>
<feature type="domain" description="Glycoside hydrolase family 31 TIM barrel" evidence="3">
    <location>
        <begin position="180"/>
        <end position="483"/>
    </location>
</feature>
<dbReference type="Gene3D" id="2.60.40.1180">
    <property type="entry name" value="Golgi alpha-mannosidase II"/>
    <property type="match status" value="2"/>
</dbReference>
<dbReference type="PANTHER" id="PTHR22762:SF89">
    <property type="entry name" value="ALPHA-XYLOSIDASE"/>
    <property type="match status" value="1"/>
</dbReference>
<dbReference type="RefSeq" id="WP_120771283.1">
    <property type="nucleotide sequence ID" value="NZ_CP032627.1"/>
</dbReference>
<dbReference type="InterPro" id="IPR017853">
    <property type="entry name" value="GH"/>
</dbReference>
<accession>A0A387B7W4</accession>
<dbReference type="InterPro" id="IPR013780">
    <property type="entry name" value="Glyco_hydro_b"/>
</dbReference>
<organism evidence="5 6">
    <name type="scientific">Lactococcus allomyrinae</name>
    <dbReference type="NCBI Taxonomy" id="2419773"/>
    <lineage>
        <taxon>Bacteria</taxon>
        <taxon>Bacillati</taxon>
        <taxon>Bacillota</taxon>
        <taxon>Bacilli</taxon>
        <taxon>Lactobacillales</taxon>
        <taxon>Streptococcaceae</taxon>
        <taxon>Lactococcus</taxon>
    </lineage>
</organism>
<dbReference type="InterPro" id="IPR048395">
    <property type="entry name" value="Glyco_hydro_31_C"/>
</dbReference>
<dbReference type="GO" id="GO:0090599">
    <property type="term" value="F:alpha-glucosidase activity"/>
    <property type="evidence" value="ECO:0007669"/>
    <property type="project" value="TreeGrafter"/>
</dbReference>
<gene>
    <name evidence="5" type="ORF">D7I46_01615</name>
</gene>
<evidence type="ECO:0000256" key="1">
    <source>
        <dbReference type="ARBA" id="ARBA00007806"/>
    </source>
</evidence>
<comment type="similarity">
    <text evidence="1 2">Belongs to the glycosyl hydrolase 31 family.</text>
</comment>
<dbReference type="Pfam" id="PF21365">
    <property type="entry name" value="Glyco_hydro_31_3rd"/>
    <property type="match status" value="1"/>
</dbReference>
<dbReference type="SUPFAM" id="SSF51445">
    <property type="entry name" value="(Trans)glycosidases"/>
    <property type="match status" value="1"/>
</dbReference>
<dbReference type="Gene3D" id="3.20.20.80">
    <property type="entry name" value="Glycosidases"/>
    <property type="match status" value="1"/>
</dbReference>
<dbReference type="AlphaFoldDB" id="A0A387B7W4"/>
<evidence type="ECO:0000259" key="4">
    <source>
        <dbReference type="Pfam" id="PF21365"/>
    </source>
</evidence>
<sequence length="736" mass="84540">MKNNKIIFEKARFTVLTEQLIRIEYSETGQFEEGQTQIVQNRNFPAVDFDVIEKENSLEILTSSVHLYYTGGEFSKSNLFADVKFNFSVYSNRWYFGEAIEDNLGGTTRTLDKIDGSCRLEDGIMSKNGYAVLTDHSLVLTENGDIAGQSVSGVDLYLFAYGRDYRSALRDYYLLTGPTPALPRFALGNWWSRYYAYSSASYLALMDRFAAEKIPLSVAVIDMDWHRVSDVPAKYGSSWTGYSWNKKLFPEPEKFLSALHRRGVKVTLNDHPADGVRAFEDIYPVVAERMDLDKGLEEAAKFDFDNPEFRAAYFEDVHGLLEQYGTDFWWLDWQQGAISSSGADPLWLLNHYQYADSLKKSGNGMLLSRYAGPGSHRYPIGFSGDTVISWASLDFQPYFTSTATNIGYTWWSHDIGGHMQGSKDAELTLRWIQYGVFSPINRLHSSKSEFTSKEPWHFDTVISSSMKNFLRLRHELIPYLYTANLRTAQEGRALIEPLYYEYPLDDAAYRHPNQYFFGEQLMVAPMTKKMNTELQMSDVEVWLPKGTWYDFFTGQRYDGDVELKVFREITEMPVFARAGSIIPMDKNPLKNEEVPSEIIWRIFPGADGQYVLLEDGQKTTVKVTDGVLSVLTESEKQDDFLSVRKHTIIYAGREVATNLTGNFELDLKIFSAEFDWDFKENLFRRLDIAEIDYVDKDDIFSRLSVLTAFDKRVAFVKSLKNVDLQDNLFELLYSGK</sequence>
<feature type="domain" description="Glycosyl hydrolase family 31 C-terminal" evidence="4">
    <location>
        <begin position="492"/>
        <end position="582"/>
    </location>
</feature>
<dbReference type="OrthoDB" id="176168at2"/>
<evidence type="ECO:0000313" key="5">
    <source>
        <dbReference type="EMBL" id="AYF99894.1"/>
    </source>
</evidence>
<dbReference type="CDD" id="cd06595">
    <property type="entry name" value="GH31_u1"/>
    <property type="match status" value="1"/>
</dbReference>
<dbReference type="PANTHER" id="PTHR22762">
    <property type="entry name" value="ALPHA-GLUCOSIDASE"/>
    <property type="match status" value="1"/>
</dbReference>
<dbReference type="EMBL" id="CP032627">
    <property type="protein sequence ID" value="AYF99894.1"/>
    <property type="molecule type" value="Genomic_DNA"/>
</dbReference>
<keyword evidence="2" id="KW-0378">Hydrolase</keyword>
<dbReference type="KEGG" id="lact:D7I46_01615"/>
<dbReference type="Pfam" id="PF01055">
    <property type="entry name" value="Glyco_hydro_31_2nd"/>
    <property type="match status" value="1"/>
</dbReference>
<protein>
    <submittedName>
        <fullName evidence="5">Alpha-xylosidase</fullName>
    </submittedName>
</protein>
<name>A0A387B7W4_9LACT</name>
<dbReference type="InterPro" id="IPR000322">
    <property type="entry name" value="Glyco_hydro_31_TIM"/>
</dbReference>
<proteinExistence type="inferred from homology"/>
<dbReference type="GO" id="GO:0005975">
    <property type="term" value="P:carbohydrate metabolic process"/>
    <property type="evidence" value="ECO:0007669"/>
    <property type="project" value="InterPro"/>
</dbReference>